<dbReference type="InterPro" id="IPR005135">
    <property type="entry name" value="Endo/exonuclease/phosphatase"/>
</dbReference>
<keyword evidence="6" id="KW-0378">Hydrolase</keyword>
<evidence type="ECO:0000313" key="11">
    <source>
        <dbReference type="EMBL" id="RFO95675.1"/>
    </source>
</evidence>
<dbReference type="PANTHER" id="PTHR15822:SF4">
    <property type="entry name" value="TYROSYL-DNA PHOSPHODIESTERASE 2"/>
    <property type="match status" value="1"/>
</dbReference>
<organism evidence="11 12">
    <name type="scientific">Rhodoferax lacus</name>
    <dbReference type="NCBI Taxonomy" id="2184758"/>
    <lineage>
        <taxon>Bacteria</taxon>
        <taxon>Pseudomonadati</taxon>
        <taxon>Pseudomonadota</taxon>
        <taxon>Betaproteobacteria</taxon>
        <taxon>Burkholderiales</taxon>
        <taxon>Comamonadaceae</taxon>
        <taxon>Rhodoferax</taxon>
    </lineage>
</organism>
<dbReference type="Proteomes" id="UP000260665">
    <property type="component" value="Unassembled WGS sequence"/>
</dbReference>
<evidence type="ECO:0000256" key="3">
    <source>
        <dbReference type="ARBA" id="ARBA00022722"/>
    </source>
</evidence>
<dbReference type="Gene3D" id="3.60.10.10">
    <property type="entry name" value="Endonuclease/exonuclease/phosphatase"/>
    <property type="match status" value="1"/>
</dbReference>
<keyword evidence="3" id="KW-0540">Nuclease</keyword>
<dbReference type="SUPFAM" id="SSF56219">
    <property type="entry name" value="DNase I-like"/>
    <property type="match status" value="1"/>
</dbReference>
<keyword evidence="4" id="KW-0479">Metal-binding</keyword>
<reference evidence="11 12" key="1">
    <citation type="submission" date="2018-05" db="EMBL/GenBank/DDBJ databases">
        <title>Rhodoferax soyangensis sp.nov., isolated from an oligotrophic freshwater lake.</title>
        <authorList>
            <person name="Park M."/>
        </authorList>
    </citation>
    <scope>NUCLEOTIDE SEQUENCE [LARGE SCALE GENOMIC DNA]</scope>
    <source>
        <strain evidence="11 12">IMCC26218</strain>
    </source>
</reference>
<evidence type="ECO:0000256" key="8">
    <source>
        <dbReference type="ARBA" id="ARBA00023204"/>
    </source>
</evidence>
<evidence type="ECO:0000256" key="9">
    <source>
        <dbReference type="SAM" id="Phobius"/>
    </source>
</evidence>
<dbReference type="GO" id="GO:0004518">
    <property type="term" value="F:nuclease activity"/>
    <property type="evidence" value="ECO:0007669"/>
    <property type="project" value="UniProtKB-KW"/>
</dbReference>
<feature type="transmembrane region" description="Helical" evidence="9">
    <location>
        <begin position="73"/>
        <end position="90"/>
    </location>
</feature>
<evidence type="ECO:0000313" key="12">
    <source>
        <dbReference type="Proteomes" id="UP000260665"/>
    </source>
</evidence>
<dbReference type="InterPro" id="IPR036691">
    <property type="entry name" value="Endo/exonu/phosph_ase_sf"/>
</dbReference>
<sequence length="372" mass="40825">MNMGFNANFPLHLRVCGIWHRLADNAAMKRNLGKAPLQLLVGGAIAAHLALMALQNLDLAPPWLAELSRFLPFYWLLLPLGVSVLLALFLRPLWVLAAAANLALFVLVTMDFHWQLWPDHDMAGTHVRVLSYNIKALNARHRAGGISEIELEVQEYAPDIVALQDAQKWLTENDDTVPNVARPVFGLPHVIAFDQYVLASRYPLGDCKTGSLGPGDRLGHYLQCTAHIGTQDVQLVTAHFVSPRSSLLATEREFADGLQDWQANLARRMTQAQTLLSVVSRLPRPLLVMGDFNAPEQSPVVQTLKRAGLADAFAEGGTGWGYTHGHALSQHIDLYRIDHILRSAGVAVQSAAVGRSDASEHNPVIADLLILP</sequence>
<dbReference type="GO" id="GO:0016787">
    <property type="term" value="F:hydrolase activity"/>
    <property type="evidence" value="ECO:0007669"/>
    <property type="project" value="UniProtKB-KW"/>
</dbReference>
<keyword evidence="9" id="KW-1133">Transmembrane helix</keyword>
<evidence type="ECO:0000256" key="1">
    <source>
        <dbReference type="ARBA" id="ARBA00001936"/>
    </source>
</evidence>
<dbReference type="AlphaFoldDB" id="A0A3E1R8I6"/>
<keyword evidence="8" id="KW-0234">DNA repair</keyword>
<dbReference type="GO" id="GO:0006281">
    <property type="term" value="P:DNA repair"/>
    <property type="evidence" value="ECO:0007669"/>
    <property type="project" value="UniProtKB-KW"/>
</dbReference>
<keyword evidence="12" id="KW-1185">Reference proteome</keyword>
<gene>
    <name evidence="11" type="ORF">DIC66_16905</name>
</gene>
<keyword evidence="9" id="KW-0812">Transmembrane</keyword>
<proteinExistence type="predicted"/>
<evidence type="ECO:0000259" key="10">
    <source>
        <dbReference type="Pfam" id="PF03372"/>
    </source>
</evidence>
<dbReference type="PANTHER" id="PTHR15822">
    <property type="entry name" value="TRAF AND TNF RECEPTOR-ASSOCIATED PROTEIN"/>
    <property type="match status" value="1"/>
</dbReference>
<dbReference type="Pfam" id="PF03372">
    <property type="entry name" value="Exo_endo_phos"/>
    <property type="match status" value="1"/>
</dbReference>
<comment type="caution">
    <text evidence="11">The sequence shown here is derived from an EMBL/GenBank/DDBJ whole genome shotgun (WGS) entry which is preliminary data.</text>
</comment>
<comment type="cofactor">
    <cofactor evidence="2">
        <name>Mg(2+)</name>
        <dbReference type="ChEBI" id="CHEBI:18420"/>
    </cofactor>
</comment>
<evidence type="ECO:0000256" key="2">
    <source>
        <dbReference type="ARBA" id="ARBA00001946"/>
    </source>
</evidence>
<evidence type="ECO:0000256" key="5">
    <source>
        <dbReference type="ARBA" id="ARBA00022763"/>
    </source>
</evidence>
<evidence type="ECO:0000256" key="7">
    <source>
        <dbReference type="ARBA" id="ARBA00022842"/>
    </source>
</evidence>
<name>A0A3E1R8I6_9BURK</name>
<feature type="domain" description="Endonuclease/exonuclease/phosphatase" evidence="10">
    <location>
        <begin position="130"/>
        <end position="359"/>
    </location>
</feature>
<evidence type="ECO:0000256" key="6">
    <source>
        <dbReference type="ARBA" id="ARBA00022801"/>
    </source>
</evidence>
<feature type="transmembrane region" description="Helical" evidence="9">
    <location>
        <begin position="35"/>
        <end position="53"/>
    </location>
</feature>
<dbReference type="EMBL" id="QFZK01000013">
    <property type="protein sequence ID" value="RFO95675.1"/>
    <property type="molecule type" value="Genomic_DNA"/>
</dbReference>
<feature type="transmembrane region" description="Helical" evidence="9">
    <location>
        <begin position="95"/>
        <end position="117"/>
    </location>
</feature>
<keyword evidence="5" id="KW-0227">DNA damage</keyword>
<keyword evidence="9" id="KW-0472">Membrane</keyword>
<keyword evidence="7" id="KW-0460">Magnesium</keyword>
<accession>A0A3E1R8I6</accession>
<comment type="cofactor">
    <cofactor evidence="1">
        <name>Mn(2+)</name>
        <dbReference type="ChEBI" id="CHEBI:29035"/>
    </cofactor>
</comment>
<evidence type="ECO:0000256" key="4">
    <source>
        <dbReference type="ARBA" id="ARBA00022723"/>
    </source>
</evidence>
<dbReference type="InterPro" id="IPR051547">
    <property type="entry name" value="TDP2-like"/>
</dbReference>
<protein>
    <recommendedName>
        <fullName evidence="10">Endonuclease/exonuclease/phosphatase domain-containing protein</fullName>
    </recommendedName>
</protein>
<dbReference type="GO" id="GO:0046872">
    <property type="term" value="F:metal ion binding"/>
    <property type="evidence" value="ECO:0007669"/>
    <property type="project" value="UniProtKB-KW"/>
</dbReference>